<dbReference type="STRING" id="1197325.WEN_01865"/>
<gene>
    <name evidence="1" type="ordered locus">WEN_01865</name>
</gene>
<proteinExistence type="predicted"/>
<reference evidence="1 2" key="1">
    <citation type="journal article" date="2012" name="J. Bacteriol.">
        <title>Complete genome sequence of Mycoplasma wenyonii strain Massachusetts.</title>
        <authorList>
            <person name="Dos Santos A.P."/>
            <person name="Guimaraes A.M."/>
            <person name="do Nascimento N.C."/>
            <person name="Sanmiguel P.J."/>
            <person name="Messick J.B."/>
        </authorList>
    </citation>
    <scope>NUCLEOTIDE SEQUENCE [LARGE SCALE GENOMIC DNA]</scope>
    <source>
        <strain evidence="1 2">Massachusetts</strain>
    </source>
</reference>
<dbReference type="HOGENOM" id="CLU_178472_0_0_14"/>
<dbReference type="KEGG" id="mwe:WEN_01865"/>
<dbReference type="PATRIC" id="fig|1197325.3.peg.403"/>
<organism evidence="1 2">
    <name type="scientific">Mycoplasma wenyonii (strain Massachusetts)</name>
    <name type="common">Eperythrozoon wenyonii</name>
    <dbReference type="NCBI Taxonomy" id="1197325"/>
    <lineage>
        <taxon>Bacteria</taxon>
        <taxon>Bacillati</taxon>
        <taxon>Mycoplasmatota</taxon>
        <taxon>Mollicutes</taxon>
        <taxon>Mycoplasmataceae</taxon>
        <taxon>Mycoplasma</taxon>
    </lineage>
</organism>
<accession>I6YB20</accession>
<keyword evidence="2" id="KW-1185">Reference proteome</keyword>
<dbReference type="EMBL" id="CP003703">
    <property type="protein sequence ID" value="AFN65166.1"/>
    <property type="molecule type" value="Genomic_DNA"/>
</dbReference>
<dbReference type="RefSeq" id="WP_014849876.1">
    <property type="nucleotide sequence ID" value="NC_018149.1"/>
</dbReference>
<sequence>MPFKAGHLFKLVPVTIGGTYVTYPSFLPTMPKHIEGLLSERNCFIVQKGSDNNYLLACVTKIGKTFDFFFHNPSSSHSIPVKYLKLGSSSDSGGAQTKTKNLT</sequence>
<evidence type="ECO:0000313" key="2">
    <source>
        <dbReference type="Proteomes" id="UP000009005"/>
    </source>
</evidence>
<evidence type="ECO:0000313" key="1">
    <source>
        <dbReference type="EMBL" id="AFN65166.1"/>
    </source>
</evidence>
<dbReference type="Proteomes" id="UP000009005">
    <property type="component" value="Chromosome"/>
</dbReference>
<dbReference type="AlphaFoldDB" id="I6YB20"/>
<protein>
    <submittedName>
        <fullName evidence="1">Uncharacterized protein</fullName>
    </submittedName>
</protein>
<name>I6YB20_MYCWM</name>